<comment type="caution">
    <text evidence="2">The sequence shown here is derived from an EMBL/GenBank/DDBJ whole genome shotgun (WGS) entry which is preliminary data.</text>
</comment>
<evidence type="ECO:0000313" key="2">
    <source>
        <dbReference type="EMBL" id="GIY74187.1"/>
    </source>
</evidence>
<feature type="compositionally biased region" description="Basic and acidic residues" evidence="1">
    <location>
        <begin position="62"/>
        <end position="75"/>
    </location>
</feature>
<name>A0AAV4VV83_CAEEX</name>
<gene>
    <name evidence="2" type="ORF">CEXT_699041</name>
</gene>
<dbReference type="EMBL" id="BPLR01015179">
    <property type="protein sequence ID" value="GIY74187.1"/>
    <property type="molecule type" value="Genomic_DNA"/>
</dbReference>
<evidence type="ECO:0000313" key="3">
    <source>
        <dbReference type="Proteomes" id="UP001054945"/>
    </source>
</evidence>
<feature type="compositionally biased region" description="Basic and acidic residues" evidence="1">
    <location>
        <begin position="85"/>
        <end position="94"/>
    </location>
</feature>
<accession>A0AAV4VV83</accession>
<feature type="compositionally biased region" description="Basic residues" evidence="1">
    <location>
        <begin position="35"/>
        <end position="46"/>
    </location>
</feature>
<feature type="region of interest" description="Disordered" evidence="1">
    <location>
        <begin position="16"/>
        <end position="217"/>
    </location>
</feature>
<evidence type="ECO:0000256" key="1">
    <source>
        <dbReference type="SAM" id="MobiDB-lite"/>
    </source>
</evidence>
<feature type="compositionally biased region" description="Basic residues" evidence="1">
    <location>
        <begin position="180"/>
        <end position="195"/>
    </location>
</feature>
<proteinExistence type="predicted"/>
<dbReference type="AlphaFoldDB" id="A0AAV4VV83"/>
<organism evidence="2 3">
    <name type="scientific">Caerostris extrusa</name>
    <name type="common">Bark spider</name>
    <name type="synonym">Caerostris bankana</name>
    <dbReference type="NCBI Taxonomy" id="172846"/>
    <lineage>
        <taxon>Eukaryota</taxon>
        <taxon>Metazoa</taxon>
        <taxon>Ecdysozoa</taxon>
        <taxon>Arthropoda</taxon>
        <taxon>Chelicerata</taxon>
        <taxon>Arachnida</taxon>
        <taxon>Araneae</taxon>
        <taxon>Araneomorphae</taxon>
        <taxon>Entelegynae</taxon>
        <taxon>Araneoidea</taxon>
        <taxon>Araneidae</taxon>
        <taxon>Caerostris</taxon>
    </lineage>
</organism>
<dbReference type="Proteomes" id="UP001054945">
    <property type="component" value="Unassembled WGS sequence"/>
</dbReference>
<reference evidence="2 3" key="1">
    <citation type="submission" date="2021-06" db="EMBL/GenBank/DDBJ databases">
        <title>Caerostris extrusa draft genome.</title>
        <authorList>
            <person name="Kono N."/>
            <person name="Arakawa K."/>
        </authorList>
    </citation>
    <scope>NUCLEOTIDE SEQUENCE [LARGE SCALE GENOMIC DNA]</scope>
</reference>
<feature type="compositionally biased region" description="Basic residues" evidence="1">
    <location>
        <begin position="113"/>
        <end position="122"/>
    </location>
</feature>
<sequence>MVVPMNHIPYPWCVVGRGKKSKTTSHEEEDIWKERRIRSRGRRKGGTGRIEFPFLIKKRDHRGCEEKKEREEKKREERRRRKRKEKETEPERGTIFHIHGVVGRNDANDISRRRSTHGIKRRKELDPYSAARRVSQNRFAANPEYHPEGSAVVRGAGEKEDRPESNSPSFSGREITEAVKKRKKGKKKQGKKREKKGNPKGGLIILRKKGRPLSNLDEDIEMKGVRRVKEGEKMSFL</sequence>
<keyword evidence="3" id="KW-1185">Reference proteome</keyword>
<protein>
    <submittedName>
        <fullName evidence="2">Uncharacterized protein</fullName>
    </submittedName>
</protein>